<proteinExistence type="predicted"/>
<feature type="domain" description="DUF3347" evidence="2">
    <location>
        <begin position="25"/>
        <end position="106"/>
    </location>
</feature>
<evidence type="ECO:0000256" key="1">
    <source>
        <dbReference type="SAM" id="SignalP"/>
    </source>
</evidence>
<evidence type="ECO:0000313" key="4">
    <source>
        <dbReference type="Proteomes" id="UP000658258"/>
    </source>
</evidence>
<comment type="caution">
    <text evidence="3">The sequence shown here is derived from an EMBL/GenBank/DDBJ whole genome shotgun (WGS) entry which is preliminary data.</text>
</comment>
<protein>
    <recommendedName>
        <fullName evidence="2">DUF3347 domain-containing protein</fullName>
    </recommendedName>
</protein>
<sequence length="152" mass="17134">MKTLAIMLLAALSWGSLLAQTTSEVFGQYVGLKNSLVDGDAKKSSVSASALLKSFETMTVVDDQKSRVSTIMVSLGKIKEEKKLEAQRAEFAKLSESFWQYLQGDQSFKEAHYYIYCPMKKWYWVSESNTIRNPFYGKQMLSCGKVELTGNN</sequence>
<feature type="chain" id="PRO_5045835005" description="DUF3347 domain-containing protein" evidence="1">
    <location>
        <begin position="20"/>
        <end position="152"/>
    </location>
</feature>
<dbReference type="Pfam" id="PF11827">
    <property type="entry name" value="DUF3347"/>
    <property type="match status" value="1"/>
</dbReference>
<dbReference type="RefSeq" id="WP_189628182.1">
    <property type="nucleotide sequence ID" value="NZ_BNAG01000001.1"/>
</dbReference>
<reference evidence="4" key="1">
    <citation type="journal article" date="2019" name="Int. J. Syst. Evol. Microbiol.">
        <title>The Global Catalogue of Microorganisms (GCM) 10K type strain sequencing project: providing services to taxonomists for standard genome sequencing and annotation.</title>
        <authorList>
            <consortium name="The Broad Institute Genomics Platform"/>
            <consortium name="The Broad Institute Genome Sequencing Center for Infectious Disease"/>
            <person name="Wu L."/>
            <person name="Ma J."/>
        </authorList>
    </citation>
    <scope>NUCLEOTIDE SEQUENCE [LARGE SCALE GENOMIC DNA]</scope>
    <source>
        <strain evidence="4">CGMCC 1.15111</strain>
    </source>
</reference>
<name>A0ABQ3I331_9BACT</name>
<dbReference type="InterPro" id="IPR021782">
    <property type="entry name" value="DUF3347"/>
</dbReference>
<dbReference type="EMBL" id="BNAG01000001">
    <property type="protein sequence ID" value="GHE50531.1"/>
    <property type="molecule type" value="Genomic_DNA"/>
</dbReference>
<evidence type="ECO:0000313" key="3">
    <source>
        <dbReference type="EMBL" id="GHE50531.1"/>
    </source>
</evidence>
<organism evidence="3 4">
    <name type="scientific">Roseivirga thermotolerans</name>
    <dbReference type="NCBI Taxonomy" id="1758176"/>
    <lineage>
        <taxon>Bacteria</taxon>
        <taxon>Pseudomonadati</taxon>
        <taxon>Bacteroidota</taxon>
        <taxon>Cytophagia</taxon>
        <taxon>Cytophagales</taxon>
        <taxon>Roseivirgaceae</taxon>
        <taxon>Roseivirga</taxon>
    </lineage>
</organism>
<dbReference type="Proteomes" id="UP000658258">
    <property type="component" value="Unassembled WGS sequence"/>
</dbReference>
<feature type="signal peptide" evidence="1">
    <location>
        <begin position="1"/>
        <end position="19"/>
    </location>
</feature>
<evidence type="ECO:0000259" key="2">
    <source>
        <dbReference type="Pfam" id="PF11827"/>
    </source>
</evidence>
<keyword evidence="4" id="KW-1185">Reference proteome</keyword>
<accession>A0ABQ3I331</accession>
<gene>
    <name evidence="3" type="ORF">GCM10011340_00510</name>
</gene>
<keyword evidence="1" id="KW-0732">Signal</keyword>